<sequence>MASTTPLTGLELVGHRTAEDHDGGFNFRKNNNDNRLRWRQVCRPELVDSILSKGDVGRLQDVLEEIAFAHVSLDDLQTVGDAQILALIRLLQLGLEFTLSMYSQTHQLTEQMMGRVSELTATKKKLKAKLIANMNDNHPTVPRGVPCGDCGKRFEDGHYLTDHVKRRHAVIQPSENVNEKENTVQPRQEVADEGLLACFTELSSKIDEFMKKQEPMVTAAALPVMPDSEALVNTLVTESRKHVANMREELEMCVKEMVSEKMRCNLSDIAEEIDRKLGALDERQKSATIKHEEWIAANLQRAVSKAVTFCQVKQEDTETFAGELEDDDYDNGDCVRDEECPDELVAVPYCVQDGDDSRAAVEVEIEQLRRQREADELMRRMSTERRESIIAEMQDMFKSVVSDCVVGKMLLENSTPKLTADASCQPSPNLAGTPEDSAVGENAAPSPEELVRVVKAVRESITVQAPCEQEEERVEEAPMATTEILRENDSLEVDEHCSQESAGLRETPEASLEPSDEESSITSTRVQSAVMALQPSVGLRSVIESLPTSERVAILVQGSMEGLLRGGSATLPSRYQLSSPRAAVVDGLFTASLSRLHSGRAELVEDELHENENATEDDEETSQVVDDPSEISSQEESDVLPLHQVVAERKPYASGAVDAEAVCNSIEVAEPTTGDRGHFRPADSAGTRTECFSSPGEAPQS</sequence>
<feature type="region of interest" description="Disordered" evidence="2">
    <location>
        <begin position="668"/>
        <end position="701"/>
    </location>
</feature>
<proteinExistence type="predicted"/>
<dbReference type="AlphaFoldDB" id="A0A7J6M1J5"/>
<dbReference type="PROSITE" id="PS50157">
    <property type="entry name" value="ZINC_FINGER_C2H2_2"/>
    <property type="match status" value="1"/>
</dbReference>
<evidence type="ECO:0000313" key="4">
    <source>
        <dbReference type="EMBL" id="KAF4665422.1"/>
    </source>
</evidence>
<evidence type="ECO:0000259" key="3">
    <source>
        <dbReference type="PROSITE" id="PS50157"/>
    </source>
</evidence>
<feature type="domain" description="C2H2-type" evidence="3">
    <location>
        <begin position="145"/>
        <end position="173"/>
    </location>
</feature>
<feature type="compositionally biased region" description="Acidic residues" evidence="2">
    <location>
        <begin position="606"/>
        <end position="638"/>
    </location>
</feature>
<evidence type="ECO:0000256" key="1">
    <source>
        <dbReference type="PROSITE-ProRule" id="PRU00042"/>
    </source>
</evidence>
<evidence type="ECO:0000256" key="2">
    <source>
        <dbReference type="SAM" id="MobiDB-lite"/>
    </source>
</evidence>
<dbReference type="Proteomes" id="UP000591131">
    <property type="component" value="Unassembled WGS sequence"/>
</dbReference>
<organism evidence="4 5">
    <name type="scientific">Perkinsus chesapeaki</name>
    <name type="common">Clam parasite</name>
    <name type="synonym">Perkinsus andrewsi</name>
    <dbReference type="NCBI Taxonomy" id="330153"/>
    <lineage>
        <taxon>Eukaryota</taxon>
        <taxon>Sar</taxon>
        <taxon>Alveolata</taxon>
        <taxon>Perkinsozoa</taxon>
        <taxon>Perkinsea</taxon>
        <taxon>Perkinsida</taxon>
        <taxon>Perkinsidae</taxon>
        <taxon>Perkinsus</taxon>
    </lineage>
</organism>
<dbReference type="OrthoDB" id="10353197at2759"/>
<accession>A0A7J6M1J5</accession>
<feature type="region of interest" description="Disordered" evidence="2">
    <location>
        <begin position="606"/>
        <end position="641"/>
    </location>
</feature>
<dbReference type="PROSITE" id="PS00028">
    <property type="entry name" value="ZINC_FINGER_C2H2_1"/>
    <property type="match status" value="1"/>
</dbReference>
<feature type="compositionally biased region" description="Polar residues" evidence="2">
    <location>
        <begin position="418"/>
        <end position="430"/>
    </location>
</feature>
<reference evidence="4 5" key="1">
    <citation type="submission" date="2020-04" db="EMBL/GenBank/DDBJ databases">
        <title>Perkinsus chesapeaki whole genome sequence.</title>
        <authorList>
            <person name="Bogema D.R."/>
        </authorList>
    </citation>
    <scope>NUCLEOTIDE SEQUENCE [LARGE SCALE GENOMIC DNA]</scope>
    <source>
        <strain evidence="4">ATCC PRA-425</strain>
    </source>
</reference>
<keyword evidence="1" id="KW-0862">Zinc</keyword>
<protein>
    <recommendedName>
        <fullName evidence="3">C2H2-type domain-containing protein</fullName>
    </recommendedName>
</protein>
<feature type="region of interest" description="Disordered" evidence="2">
    <location>
        <begin position="418"/>
        <end position="445"/>
    </location>
</feature>
<evidence type="ECO:0000313" key="5">
    <source>
        <dbReference type="Proteomes" id="UP000591131"/>
    </source>
</evidence>
<keyword evidence="5" id="KW-1185">Reference proteome</keyword>
<feature type="compositionally biased region" description="Basic and acidic residues" evidence="2">
    <location>
        <begin position="489"/>
        <end position="498"/>
    </location>
</feature>
<dbReference type="InterPro" id="IPR032714">
    <property type="entry name" value="DZIP1_N"/>
</dbReference>
<dbReference type="EMBL" id="JAAPAO010000261">
    <property type="protein sequence ID" value="KAF4665422.1"/>
    <property type="molecule type" value="Genomic_DNA"/>
</dbReference>
<dbReference type="InterPro" id="IPR013087">
    <property type="entry name" value="Znf_C2H2_type"/>
</dbReference>
<keyword evidence="1" id="KW-0479">Metal-binding</keyword>
<dbReference type="GO" id="GO:0008270">
    <property type="term" value="F:zinc ion binding"/>
    <property type="evidence" value="ECO:0007669"/>
    <property type="project" value="UniProtKB-KW"/>
</dbReference>
<feature type="region of interest" description="Disordered" evidence="2">
    <location>
        <begin position="489"/>
        <end position="522"/>
    </location>
</feature>
<keyword evidence="1" id="KW-0863">Zinc-finger</keyword>
<gene>
    <name evidence="4" type="ORF">FOL47_004621</name>
</gene>
<dbReference type="Pfam" id="PF13815">
    <property type="entry name" value="Dzip-like_N"/>
    <property type="match status" value="1"/>
</dbReference>
<name>A0A7J6M1J5_PERCH</name>
<comment type="caution">
    <text evidence="4">The sequence shown here is derived from an EMBL/GenBank/DDBJ whole genome shotgun (WGS) entry which is preliminary data.</text>
</comment>